<proteinExistence type="predicted"/>
<keyword evidence="2" id="KW-1185">Reference proteome</keyword>
<dbReference type="InterPro" id="IPR035437">
    <property type="entry name" value="SNase_OB-fold_sf"/>
</dbReference>
<organism evidence="1 2">
    <name type="scientific">Halobacterium phage phiH</name>
    <name type="common">Bacteriophage phi-H</name>
    <dbReference type="NCBI Taxonomy" id="169684"/>
    <lineage>
        <taxon>Viruses</taxon>
        <taxon>Duplodnaviria</taxon>
        <taxon>Heunggongvirae</taxon>
        <taxon>Uroviricota</taxon>
        <taxon>Caudoviricetes</taxon>
        <taxon>Vertoviridae</taxon>
        <taxon>Myohalovirus</taxon>
        <taxon>Myohalovirus spontanei</taxon>
        <taxon>Myohalovirus phiH</taxon>
    </lineage>
</organism>
<dbReference type="GO" id="GO:0004519">
    <property type="term" value="F:endonuclease activity"/>
    <property type="evidence" value="ECO:0007669"/>
    <property type="project" value="UniProtKB-KW"/>
</dbReference>
<evidence type="ECO:0000313" key="2">
    <source>
        <dbReference type="Proteomes" id="UP000277198"/>
    </source>
</evidence>
<organismHost>
    <name type="scientific">Halobacterium salinarum</name>
    <name type="common">Halobacterium halobium</name>
    <dbReference type="NCBI Taxonomy" id="2242"/>
</organismHost>
<keyword evidence="1" id="KW-0540">Nuclease</keyword>
<evidence type="ECO:0000313" key="1">
    <source>
        <dbReference type="EMBL" id="AYM00284.1"/>
    </source>
</evidence>
<keyword evidence="1" id="KW-0378">Hydrolase</keyword>
<dbReference type="Gene3D" id="2.40.50.90">
    <property type="match status" value="1"/>
</dbReference>
<reference evidence="1 2" key="1">
    <citation type="journal article" date="2018" name="Genes (Basel)">
        <title>Complete Genome Sequence of the Model Halovirus PhiH1 (PhiH1).</title>
        <authorList>
            <person name="Dyall-Smith M."/>
            <person name="Pfeifer F."/>
            <person name="Witte A."/>
            <person name="Oesterhelt D."/>
            <person name="Pfeiffer F."/>
        </authorList>
    </citation>
    <scope>NUCLEOTIDE SEQUENCE [LARGE SCALE GENOMIC DNA]</scope>
    <source>
        <strain evidence="1">Variant phiH1</strain>
    </source>
</reference>
<keyword evidence="1" id="KW-0255">Endonuclease</keyword>
<dbReference type="Proteomes" id="UP000277198">
    <property type="component" value="Segment"/>
</dbReference>
<sequence length="115" mass="13357">MYEYKAHCVDVVDGDTIDVVVDLGFHIQREIRLRLQGVDTHETYGVSHDSEEYRQGKRETELVEEWLGEADGDWPILIRTEKKGKYGRYLAEIERRSDGAVLNEVLLEEFEGVEN</sequence>
<protein>
    <submittedName>
        <fullName evidence="1">YncB-like endonuclease</fullName>
    </submittedName>
</protein>
<dbReference type="SUPFAM" id="SSF50199">
    <property type="entry name" value="Staphylococcal nuclease"/>
    <property type="match status" value="1"/>
</dbReference>
<gene>
    <name evidence="1" type="ORF">PhiH1_190</name>
</gene>
<name>A0A3G1ZKR2_BPPHH</name>
<accession>A0A3G1ZKR2</accession>
<dbReference type="EMBL" id="MK002701">
    <property type="protein sequence ID" value="AYM00284.1"/>
    <property type="molecule type" value="Genomic_DNA"/>
</dbReference>